<evidence type="ECO:0000256" key="1">
    <source>
        <dbReference type="SAM" id="Phobius"/>
    </source>
</evidence>
<dbReference type="InterPro" id="IPR049886">
    <property type="entry name" value="CFI_box_CTERM_dom"/>
</dbReference>
<dbReference type="AlphaFoldDB" id="A0A075FJT2"/>
<organism evidence="2">
    <name type="scientific">uncultured marine thaumarchaeote AD1000_12_H07</name>
    <dbReference type="NCBI Taxonomy" id="1455891"/>
    <lineage>
        <taxon>Archaea</taxon>
        <taxon>Nitrososphaerota</taxon>
        <taxon>environmental samples</taxon>
    </lineage>
</organism>
<dbReference type="EMBL" id="KF900344">
    <property type="protein sequence ID" value="AIE91609.1"/>
    <property type="molecule type" value="Genomic_DNA"/>
</dbReference>
<keyword evidence="1" id="KW-1133">Transmembrane helix</keyword>
<reference evidence="2" key="1">
    <citation type="journal article" date="2014" name="Genome Biol. Evol.">
        <title>Pangenome evidence for extensive interdomain horizontal transfer affecting lineage core and shell genes in uncultured planktonic thaumarchaeota and euryarchaeota.</title>
        <authorList>
            <person name="Deschamps P."/>
            <person name="Zivanovic Y."/>
            <person name="Moreira D."/>
            <person name="Rodriguez-Valera F."/>
            <person name="Lopez-Garcia P."/>
        </authorList>
    </citation>
    <scope>NUCLEOTIDE SEQUENCE</scope>
</reference>
<sequence>MFKFLIFLVLLAGSSLFVTEVFALEIELQKESDRIIESKGWLTPEEHSLREHLQIIIDQREFQNRISIGLLSKNPDDIKLPDNIEALSSNPNIHSMVVTNEFACAPTKIDKGCVIIEIERERLGDDLTEMKKNAREIADKIWYNQKGEYAGAIVFTPEFYSTTFQAKSGLSVDEAKRLGEKGSVAKVVYTIHKQPTNELFTALSNMLLSNDIRTSGGFYDIAEKLSENYFSEFTITIIPLENEILRELHISLLCSNEIRELVNCDRLYDELTPGDEGKMNEQIARGDISPLDIMQIENISRSKIFLDEFLPLNSVIQVLILSEEDLQVKSVNSNVIENLQDLGDIQESGWFFMSNAGQQIDARYIFGQEFSVSKNALAFSIGPDYGNEIEIKEVEGGNGGGCLIATAAFGSELSPQVQFLREIRDNTVLQTESGSTFMTGFNQFYYSFSPTIADYERENTAFKEVVKLTLTPLLTSLTLLHYADIDSESEMLGYGIGVILLNIGMYFVAPAILIMTVRKRI</sequence>
<keyword evidence="2" id="KW-0413">Isomerase</keyword>
<evidence type="ECO:0000313" key="2">
    <source>
        <dbReference type="EMBL" id="AIE91609.1"/>
    </source>
</evidence>
<name>A0A075FJT2_9ARCH</name>
<feature type="transmembrane region" description="Helical" evidence="1">
    <location>
        <begin position="491"/>
        <end position="517"/>
    </location>
</feature>
<keyword evidence="1" id="KW-0472">Membrane</keyword>
<protein>
    <submittedName>
        <fullName evidence="2">Peptidyl-prolyl isomerase</fullName>
    </submittedName>
</protein>
<dbReference type="GO" id="GO:0016853">
    <property type="term" value="F:isomerase activity"/>
    <property type="evidence" value="ECO:0007669"/>
    <property type="project" value="UniProtKB-KW"/>
</dbReference>
<keyword evidence="1" id="KW-0812">Transmembrane</keyword>
<dbReference type="NCBIfam" id="NF041770">
    <property type="entry name" value="CFI_box_CTERM"/>
    <property type="match status" value="1"/>
</dbReference>
<proteinExistence type="predicted"/>
<accession>A0A075FJT2</accession>